<evidence type="ECO:0000313" key="2">
    <source>
        <dbReference type="EMBL" id="MFL9876936.1"/>
    </source>
</evidence>
<gene>
    <name evidence="2" type="ORF">PQR63_00975</name>
</gene>
<dbReference type="Proteomes" id="UP001629214">
    <property type="component" value="Unassembled WGS sequence"/>
</dbReference>
<keyword evidence="3" id="KW-1185">Reference proteome</keyword>
<keyword evidence="1" id="KW-0732">Signal</keyword>
<proteinExistence type="predicted"/>
<reference evidence="2 3" key="1">
    <citation type="journal article" date="2024" name="Chem. Sci.">
        <title>Discovery of megapolipeptins by genome mining of a Burkholderiales bacteria collection.</title>
        <authorList>
            <person name="Paulo B.S."/>
            <person name="Recchia M.J.J."/>
            <person name="Lee S."/>
            <person name="Fergusson C.H."/>
            <person name="Romanowski S.B."/>
            <person name="Hernandez A."/>
            <person name="Krull N."/>
            <person name="Liu D.Y."/>
            <person name="Cavanagh H."/>
            <person name="Bos A."/>
            <person name="Gray C.A."/>
            <person name="Murphy B.T."/>
            <person name="Linington R.G."/>
            <person name="Eustaquio A.S."/>
        </authorList>
    </citation>
    <scope>NUCLEOTIDE SEQUENCE [LARGE SCALE GENOMIC DNA]</scope>
    <source>
        <strain evidence="2 3">RL21-008-BIB-B</strain>
    </source>
</reference>
<evidence type="ECO:0000256" key="1">
    <source>
        <dbReference type="SAM" id="SignalP"/>
    </source>
</evidence>
<organism evidence="2 3">
    <name type="scientific">Herbaspirillum rhizosphaerae</name>
    <dbReference type="NCBI Taxonomy" id="346179"/>
    <lineage>
        <taxon>Bacteria</taxon>
        <taxon>Pseudomonadati</taxon>
        <taxon>Pseudomonadota</taxon>
        <taxon>Betaproteobacteria</taxon>
        <taxon>Burkholderiales</taxon>
        <taxon>Oxalobacteraceae</taxon>
        <taxon>Herbaspirillum</taxon>
    </lineage>
</organism>
<evidence type="ECO:0000313" key="3">
    <source>
        <dbReference type="Proteomes" id="UP001629214"/>
    </source>
</evidence>
<sequence length="241" mass="25161">MMMKQLSSVFFIASVAAMSLHQAGAQTAAPATSVPAVDPSCDCQQPVGACSASIAVKPVEATTLGSYAAELKFTSSAPACSKVNYYVDGTPYFNVLVSGNTGTDNIWGPKQINRANITEISCQVCKQVSITPIPQDKKPVKSELKPTLFDGQWAGAGNNSFGSAQRWTLSFATTAAGQAAITGTMEGNFPTVPISASGTVSGSTLSWKDQQTLCSASLLTDVSLAFECHGQGSVQMVMKRQ</sequence>
<feature type="chain" id="PRO_5047228765" evidence="1">
    <location>
        <begin position="29"/>
        <end position="241"/>
    </location>
</feature>
<dbReference type="RefSeq" id="WP_408164840.1">
    <property type="nucleotide sequence ID" value="NZ_JAQQFR010000001.1"/>
</dbReference>
<name>A0ABW8Z1H0_9BURK</name>
<dbReference type="EMBL" id="JAQQFR010000001">
    <property type="protein sequence ID" value="MFL9876936.1"/>
    <property type="molecule type" value="Genomic_DNA"/>
</dbReference>
<comment type="caution">
    <text evidence="2">The sequence shown here is derived from an EMBL/GenBank/DDBJ whole genome shotgun (WGS) entry which is preliminary data.</text>
</comment>
<feature type="signal peptide" evidence="1">
    <location>
        <begin position="1"/>
        <end position="28"/>
    </location>
</feature>
<protein>
    <submittedName>
        <fullName evidence="2">Uncharacterized protein</fullName>
    </submittedName>
</protein>
<accession>A0ABW8Z1H0</accession>